<dbReference type="EMBL" id="JAAIUW010000006">
    <property type="protein sequence ID" value="KAF7828350.1"/>
    <property type="molecule type" value="Genomic_DNA"/>
</dbReference>
<reference evidence="1" key="1">
    <citation type="submission" date="2020-09" db="EMBL/GenBank/DDBJ databases">
        <title>Genome-Enabled Discovery of Anthraquinone Biosynthesis in Senna tora.</title>
        <authorList>
            <person name="Kang S.-H."/>
            <person name="Pandey R.P."/>
            <person name="Lee C.-M."/>
            <person name="Sim J.-S."/>
            <person name="Jeong J.-T."/>
            <person name="Choi B.-S."/>
            <person name="Jung M."/>
            <person name="Ginzburg D."/>
            <person name="Zhao K."/>
            <person name="Won S.Y."/>
            <person name="Oh T.-J."/>
            <person name="Yu Y."/>
            <person name="Kim N.-H."/>
            <person name="Lee O.R."/>
            <person name="Lee T.-H."/>
            <person name="Bashyal P."/>
            <person name="Kim T.-S."/>
            <person name="Lee W.-H."/>
            <person name="Kawkins C."/>
            <person name="Kim C.-K."/>
            <person name="Kim J.S."/>
            <person name="Ahn B.O."/>
            <person name="Rhee S.Y."/>
            <person name="Sohng J.K."/>
        </authorList>
    </citation>
    <scope>NUCLEOTIDE SEQUENCE</scope>
    <source>
        <tissue evidence="1">Leaf</tissue>
    </source>
</reference>
<accession>A0A834WM17</accession>
<dbReference type="Proteomes" id="UP000634136">
    <property type="component" value="Unassembled WGS sequence"/>
</dbReference>
<evidence type="ECO:0000313" key="1">
    <source>
        <dbReference type="EMBL" id="KAF7828350.1"/>
    </source>
</evidence>
<organism evidence="1 2">
    <name type="scientific">Senna tora</name>
    <dbReference type="NCBI Taxonomy" id="362788"/>
    <lineage>
        <taxon>Eukaryota</taxon>
        <taxon>Viridiplantae</taxon>
        <taxon>Streptophyta</taxon>
        <taxon>Embryophyta</taxon>
        <taxon>Tracheophyta</taxon>
        <taxon>Spermatophyta</taxon>
        <taxon>Magnoliopsida</taxon>
        <taxon>eudicotyledons</taxon>
        <taxon>Gunneridae</taxon>
        <taxon>Pentapetalae</taxon>
        <taxon>rosids</taxon>
        <taxon>fabids</taxon>
        <taxon>Fabales</taxon>
        <taxon>Fabaceae</taxon>
        <taxon>Caesalpinioideae</taxon>
        <taxon>Cassia clade</taxon>
        <taxon>Senna</taxon>
    </lineage>
</organism>
<evidence type="ECO:0000313" key="2">
    <source>
        <dbReference type="Proteomes" id="UP000634136"/>
    </source>
</evidence>
<comment type="caution">
    <text evidence="1">The sequence shown here is derived from an EMBL/GenBank/DDBJ whole genome shotgun (WGS) entry which is preliminary data.</text>
</comment>
<protein>
    <submittedName>
        <fullName evidence="1">Uncharacterized protein</fullName>
    </submittedName>
</protein>
<sequence length="19" mass="2085">MVAVALLERKQGNLAESKQ</sequence>
<name>A0A834WM17_9FABA</name>
<gene>
    <name evidence="1" type="ORF">G2W53_019514</name>
</gene>
<dbReference type="AlphaFoldDB" id="A0A834WM17"/>
<keyword evidence="2" id="KW-1185">Reference proteome</keyword>
<proteinExistence type="predicted"/>